<organism evidence="1 2">
    <name type="scientific">Stenotrophomonas oahuensis</name>
    <dbReference type="NCBI Taxonomy" id="3003271"/>
    <lineage>
        <taxon>Bacteria</taxon>
        <taxon>Pseudomonadati</taxon>
        <taxon>Pseudomonadota</taxon>
        <taxon>Gammaproteobacteria</taxon>
        <taxon>Lysobacterales</taxon>
        <taxon>Lysobacteraceae</taxon>
        <taxon>Stenotrophomonas</taxon>
    </lineage>
</organism>
<proteinExistence type="predicted"/>
<dbReference type="Proteomes" id="UP001302072">
    <property type="component" value="Chromosome"/>
</dbReference>
<keyword evidence="2" id="KW-1185">Reference proteome</keyword>
<evidence type="ECO:0000313" key="1">
    <source>
        <dbReference type="EMBL" id="WNH51798.1"/>
    </source>
</evidence>
<reference evidence="1 2" key="1">
    <citation type="submission" date="2022-12" db="EMBL/GenBank/DDBJ databases">
        <title>Two new species, Stenotrophomonas aracearum and Stenotrophomonas oahuensis, isolated from Anthurium (Araceae family) in Hawaii.</title>
        <authorList>
            <person name="Chunag S.C."/>
            <person name="Dobhal S."/>
            <person name="Alvarez A."/>
            <person name="Arif M."/>
        </authorList>
    </citation>
    <scope>NUCLEOTIDE SEQUENCE [LARGE SCALE GENOMIC DNA]</scope>
    <source>
        <strain evidence="1 2">A5586</strain>
    </source>
</reference>
<evidence type="ECO:0008006" key="3">
    <source>
        <dbReference type="Google" id="ProtNLM"/>
    </source>
</evidence>
<dbReference type="RefSeq" id="WP_311191017.1">
    <property type="nucleotide sequence ID" value="NZ_CP115541.1"/>
</dbReference>
<dbReference type="EMBL" id="CP115541">
    <property type="protein sequence ID" value="WNH51798.1"/>
    <property type="molecule type" value="Genomic_DNA"/>
</dbReference>
<evidence type="ECO:0000313" key="2">
    <source>
        <dbReference type="Proteomes" id="UP001302072"/>
    </source>
</evidence>
<accession>A0ABY9YM66</accession>
<name>A0ABY9YM66_9GAMM</name>
<sequence length="225" mass="24048">MENLKMGDERITFERLEALPDGATKDLAKQLFEVGDAWTIVPAVRCATTTAWRPNAQFMLIDGDLEVEGNVVVATGSHDHGALIVLGSLRCQQLITGHGQNLVVTGDLVANDAIIAELADSTTHVGGMVLTDTLLSGRGAWVSLASADGFKAKHCSAYVMVGNSPLKPAAAASTVARLVDDVLDRDEWDSMDEEDRQGEDIDDLIMLDEVAALRHVAEGRGLLRG</sequence>
<gene>
    <name evidence="1" type="ORF">PDM29_15825</name>
</gene>
<protein>
    <recommendedName>
        <fullName evidence="3">Polymer-forming cytoskeletal protein</fullName>
    </recommendedName>
</protein>